<evidence type="ECO:0000313" key="1">
    <source>
        <dbReference type="EMBL" id="KXH34271.1"/>
    </source>
</evidence>
<dbReference type="AlphaFoldDB" id="A0A135SEK1"/>
<gene>
    <name evidence="1" type="ORF">CNYM01_01076</name>
</gene>
<dbReference type="Proteomes" id="UP000070054">
    <property type="component" value="Unassembled WGS sequence"/>
</dbReference>
<sequence>MNLVSFRNILKTHYTNLVKTVSSDLPPPSYNDVVSSVDRQPLFPRPDSIQIHHIIVGPGATSLSLPFPDPADLWKTRDISVQDWAAFASIITAALDRTVDVNDKRQLSNAGEHEKKRLMEIVEGWNSGFFEKRGLKVVLNGQDDAVAPAAASSTDGSRFSFGPTKFGVQLGGGMFGVDLSSRNPLLGSS</sequence>
<dbReference type="EMBL" id="JEMN01001530">
    <property type="protein sequence ID" value="KXH34271.1"/>
    <property type="molecule type" value="Genomic_DNA"/>
</dbReference>
<dbReference type="OrthoDB" id="5408998at2759"/>
<evidence type="ECO:0000313" key="2">
    <source>
        <dbReference type="Proteomes" id="UP000070054"/>
    </source>
</evidence>
<keyword evidence="2" id="KW-1185">Reference proteome</keyword>
<reference evidence="1 2" key="1">
    <citation type="submission" date="2014-02" db="EMBL/GenBank/DDBJ databases">
        <title>The genome sequence of Colletotrichum nymphaeae SA-01.</title>
        <authorList>
            <person name="Baroncelli R."/>
            <person name="Thon M.R."/>
        </authorList>
    </citation>
    <scope>NUCLEOTIDE SEQUENCE [LARGE SCALE GENOMIC DNA]</scope>
    <source>
        <strain evidence="1 2">SA-01</strain>
    </source>
</reference>
<comment type="caution">
    <text evidence="1">The sequence shown here is derived from an EMBL/GenBank/DDBJ whole genome shotgun (WGS) entry which is preliminary data.</text>
</comment>
<organism evidence="1 2">
    <name type="scientific">Colletotrichum nymphaeae SA-01</name>
    <dbReference type="NCBI Taxonomy" id="1460502"/>
    <lineage>
        <taxon>Eukaryota</taxon>
        <taxon>Fungi</taxon>
        <taxon>Dikarya</taxon>
        <taxon>Ascomycota</taxon>
        <taxon>Pezizomycotina</taxon>
        <taxon>Sordariomycetes</taxon>
        <taxon>Hypocreomycetidae</taxon>
        <taxon>Glomerellales</taxon>
        <taxon>Glomerellaceae</taxon>
        <taxon>Colletotrichum</taxon>
        <taxon>Colletotrichum acutatum species complex</taxon>
    </lineage>
</organism>
<proteinExistence type="predicted"/>
<protein>
    <submittedName>
        <fullName evidence="1">Uncharacterized protein</fullName>
    </submittedName>
</protein>
<accession>A0A135SEK1</accession>
<name>A0A135SEK1_9PEZI</name>